<evidence type="ECO:0000313" key="4">
    <source>
        <dbReference type="EMBL" id="BAS19317.1"/>
    </source>
</evidence>
<dbReference type="Proteomes" id="UP000066203">
    <property type="component" value="Chromosome"/>
</dbReference>
<evidence type="ECO:0000256" key="1">
    <source>
        <dbReference type="SAM" id="MobiDB-lite"/>
    </source>
</evidence>
<keyword evidence="2" id="KW-0732">Signal</keyword>
<dbReference type="AlphaFoldDB" id="A0A0K2RXL3"/>
<feature type="compositionally biased region" description="Gly residues" evidence="1">
    <location>
        <begin position="226"/>
        <end position="236"/>
    </location>
</feature>
<dbReference type="InterPro" id="IPR046281">
    <property type="entry name" value="DUF6318"/>
</dbReference>
<feature type="signal peptide" evidence="2">
    <location>
        <begin position="1"/>
        <end position="26"/>
    </location>
</feature>
<feature type="region of interest" description="Disordered" evidence="1">
    <location>
        <begin position="56"/>
        <end position="82"/>
    </location>
</feature>
<dbReference type="EMBL" id="AP014938">
    <property type="protein sequence ID" value="BAS19317.1"/>
    <property type="molecule type" value="Genomic_DNA"/>
</dbReference>
<dbReference type="Pfam" id="PF19843">
    <property type="entry name" value="DUF6318"/>
    <property type="match status" value="1"/>
</dbReference>
<reference evidence="5" key="1">
    <citation type="submission" date="2015-08" db="EMBL/GenBank/DDBJ databases">
        <title>Complete genome sequence of Rothia mucilaginosa strain NUM-Rm6536.</title>
        <authorList>
            <person name="Nambu T."/>
        </authorList>
    </citation>
    <scope>NUCLEOTIDE SEQUENCE [LARGE SCALE GENOMIC DNA]</scope>
    <source>
        <strain evidence="5">NUM-Rm6536</strain>
    </source>
</reference>
<gene>
    <name evidence="4" type="ORF">RM6536_0070</name>
</gene>
<accession>A0A0K2RXL3</accession>
<evidence type="ECO:0000259" key="3">
    <source>
        <dbReference type="Pfam" id="PF19843"/>
    </source>
</evidence>
<feature type="region of interest" description="Disordered" evidence="1">
    <location>
        <begin position="216"/>
        <end position="236"/>
    </location>
</feature>
<dbReference type="RefSeq" id="WP_060823583.1">
    <property type="nucleotide sequence ID" value="NZ_AP014938.1"/>
</dbReference>
<dbReference type="PROSITE" id="PS51257">
    <property type="entry name" value="PROKAR_LIPOPROTEIN"/>
    <property type="match status" value="1"/>
</dbReference>
<evidence type="ECO:0000256" key="2">
    <source>
        <dbReference type="SAM" id="SignalP"/>
    </source>
</evidence>
<feature type="domain" description="DUF6318" evidence="3">
    <location>
        <begin position="57"/>
        <end position="213"/>
    </location>
</feature>
<sequence length="236" mass="25892">MPTFITRRTALGITAAAALASLTACASDIRPLEDPSVVDPMRPYNGDLKFDSYKSTGTYRPASATKKAENPPMPVPPQNMKSKTTSGMYAALGYWVASVNYLTITGNNEPFKDVDLDGIYVQKMKSYVELYAKGEGWMYGTETPLMAELTEETPQKVDDQQYRWKGIVRGHKDAVLHYVPEDRDIRVGESSGDSSNDEVTFVLNYRDDAWMVTVETKNSSTTSPGSSGGSDSGLNV</sequence>
<organism evidence="4">
    <name type="scientific">Rothia mucilaginosa</name>
    <dbReference type="NCBI Taxonomy" id="43675"/>
    <lineage>
        <taxon>Bacteria</taxon>
        <taxon>Bacillati</taxon>
        <taxon>Actinomycetota</taxon>
        <taxon>Actinomycetes</taxon>
        <taxon>Micrococcales</taxon>
        <taxon>Micrococcaceae</taxon>
        <taxon>Rothia</taxon>
    </lineage>
</organism>
<name>A0A0K2RXL3_9MICC</name>
<protein>
    <recommendedName>
        <fullName evidence="3">DUF6318 domain-containing protein</fullName>
    </recommendedName>
</protein>
<proteinExistence type="predicted"/>
<feature type="chain" id="PRO_5005483117" description="DUF6318 domain-containing protein" evidence="2">
    <location>
        <begin position="27"/>
        <end position="236"/>
    </location>
</feature>
<evidence type="ECO:0000313" key="5">
    <source>
        <dbReference type="Proteomes" id="UP000066203"/>
    </source>
</evidence>
<dbReference type="PATRIC" id="fig|43675.28.peg.71"/>